<evidence type="ECO:0000256" key="7">
    <source>
        <dbReference type="RuleBase" id="RU000559"/>
    </source>
</evidence>
<dbReference type="SUPFAM" id="SSF50104">
    <property type="entry name" value="Translation proteins SH3-like domain"/>
    <property type="match status" value="1"/>
</dbReference>
<dbReference type="PIRSF" id="PIRSF002191">
    <property type="entry name" value="Ribosomal_L19"/>
    <property type="match status" value="1"/>
</dbReference>
<evidence type="ECO:0000256" key="6">
    <source>
        <dbReference type="HAMAP-Rule" id="MF_00402"/>
    </source>
</evidence>
<evidence type="ECO:0000256" key="4">
    <source>
        <dbReference type="ARBA" id="ARBA00023274"/>
    </source>
</evidence>
<keyword evidence="4 6" id="KW-0687">Ribonucleoprotein</keyword>
<dbReference type="GO" id="GO:0005840">
    <property type="term" value="C:ribosome"/>
    <property type="evidence" value="ECO:0007669"/>
    <property type="project" value="UniProtKB-KW"/>
</dbReference>
<evidence type="ECO:0000313" key="9">
    <source>
        <dbReference type="Proteomes" id="UP001163387"/>
    </source>
</evidence>
<protein>
    <recommendedName>
        <fullName evidence="5 6">Large ribosomal subunit protein bL19</fullName>
    </recommendedName>
</protein>
<dbReference type="InterPro" id="IPR018257">
    <property type="entry name" value="Ribosomal_bL19_CS"/>
</dbReference>
<dbReference type="InterPro" id="IPR001857">
    <property type="entry name" value="Ribosomal_bL19"/>
</dbReference>
<comment type="function">
    <text evidence="1 6 7">This protein is located at the 30S-50S ribosomal subunit interface and may play a role in the structure and function of the aminoacyl-tRNA binding site.</text>
</comment>
<dbReference type="EMBL" id="AP026933">
    <property type="protein sequence ID" value="BDT03961.1"/>
    <property type="molecule type" value="Genomic_DNA"/>
</dbReference>
<evidence type="ECO:0000313" key="8">
    <source>
        <dbReference type="EMBL" id="BDT03961.1"/>
    </source>
</evidence>
<dbReference type="HAMAP" id="MF_00402">
    <property type="entry name" value="Ribosomal_bL19"/>
    <property type="match status" value="1"/>
</dbReference>
<dbReference type="PRINTS" id="PR00061">
    <property type="entry name" value="RIBOSOMALL19"/>
</dbReference>
<accession>A0ABN6SXW3</accession>
<gene>
    <name evidence="6 8" type="primary">rplS</name>
    <name evidence="8" type="ORF">SHM_16070</name>
</gene>
<dbReference type="Proteomes" id="UP001163387">
    <property type="component" value="Chromosome"/>
</dbReference>
<organism evidence="8 9">
    <name type="scientific">Spiroplasma ixodetis</name>
    <dbReference type="NCBI Taxonomy" id="2141"/>
    <lineage>
        <taxon>Bacteria</taxon>
        <taxon>Bacillati</taxon>
        <taxon>Mycoplasmatota</taxon>
        <taxon>Mollicutes</taxon>
        <taxon>Entomoplasmatales</taxon>
        <taxon>Spiroplasmataceae</taxon>
        <taxon>Spiroplasma</taxon>
    </lineage>
</organism>
<proteinExistence type="inferred from homology"/>
<reference evidence="8 9" key="1">
    <citation type="journal article" date="2022" name="Front. Microbiol.">
        <title>Male-killing mechanisms vary between Spiroplasma species.</title>
        <authorList>
            <person name="Arai H."/>
            <person name="Inoue M."/>
            <person name="Kageyama D."/>
        </authorList>
    </citation>
    <scope>NUCLEOTIDE SEQUENCE [LARGE SCALE GENOMIC DNA]</scope>
    <source>
        <strain evidence="9">sHm</strain>
    </source>
</reference>
<evidence type="ECO:0000256" key="1">
    <source>
        <dbReference type="ARBA" id="ARBA00002349"/>
    </source>
</evidence>
<dbReference type="NCBIfam" id="TIGR01024">
    <property type="entry name" value="rplS_bact"/>
    <property type="match status" value="1"/>
</dbReference>
<keyword evidence="9" id="KW-1185">Reference proteome</keyword>
<keyword evidence="3 6" id="KW-0689">Ribosomal protein</keyword>
<dbReference type="Gene3D" id="2.30.30.790">
    <property type="match status" value="1"/>
</dbReference>
<dbReference type="RefSeq" id="WP_252319419.1">
    <property type="nucleotide sequence ID" value="NZ_AP026933.1"/>
</dbReference>
<evidence type="ECO:0000256" key="2">
    <source>
        <dbReference type="ARBA" id="ARBA00005781"/>
    </source>
</evidence>
<name>A0ABN6SXW3_9MOLU</name>
<dbReference type="PANTHER" id="PTHR15680:SF9">
    <property type="entry name" value="LARGE RIBOSOMAL SUBUNIT PROTEIN BL19M"/>
    <property type="match status" value="1"/>
</dbReference>
<sequence>MQNAIIKLVSESQLNHNLPNFKSGDTIQVFSKIKEEKKERIQMFEGVVIARKGSGITQNVIVRKTVGGKGVEKTFALHSPLIDKINVIRKGKVRRARIFYLRKLSGKAARIKEIKTVKPVK</sequence>
<dbReference type="PANTHER" id="PTHR15680">
    <property type="entry name" value="RIBOSOMAL PROTEIN L19"/>
    <property type="match status" value="1"/>
</dbReference>
<dbReference type="InterPro" id="IPR038657">
    <property type="entry name" value="Ribosomal_bL19_sf"/>
</dbReference>
<evidence type="ECO:0000256" key="5">
    <source>
        <dbReference type="ARBA" id="ARBA00035171"/>
    </source>
</evidence>
<dbReference type="PROSITE" id="PS01015">
    <property type="entry name" value="RIBOSOMAL_L19"/>
    <property type="match status" value="1"/>
</dbReference>
<comment type="similarity">
    <text evidence="2 6 7">Belongs to the bacterial ribosomal protein bL19 family.</text>
</comment>
<evidence type="ECO:0000256" key="3">
    <source>
        <dbReference type="ARBA" id="ARBA00022980"/>
    </source>
</evidence>
<dbReference type="Pfam" id="PF01245">
    <property type="entry name" value="Ribosomal_L19"/>
    <property type="match status" value="1"/>
</dbReference>
<dbReference type="InterPro" id="IPR008991">
    <property type="entry name" value="Translation_prot_SH3-like_sf"/>
</dbReference>